<evidence type="ECO:0000313" key="1">
    <source>
        <dbReference type="EMBL" id="RYQ92661.1"/>
    </source>
</evidence>
<keyword evidence="2" id="KW-1185">Reference proteome</keyword>
<proteinExistence type="predicted"/>
<evidence type="ECO:0000313" key="2">
    <source>
        <dbReference type="Proteomes" id="UP000289738"/>
    </source>
</evidence>
<organism evidence="1 2">
    <name type="scientific">Arachis hypogaea</name>
    <name type="common">Peanut</name>
    <dbReference type="NCBI Taxonomy" id="3818"/>
    <lineage>
        <taxon>Eukaryota</taxon>
        <taxon>Viridiplantae</taxon>
        <taxon>Streptophyta</taxon>
        <taxon>Embryophyta</taxon>
        <taxon>Tracheophyta</taxon>
        <taxon>Spermatophyta</taxon>
        <taxon>Magnoliopsida</taxon>
        <taxon>eudicotyledons</taxon>
        <taxon>Gunneridae</taxon>
        <taxon>Pentapetalae</taxon>
        <taxon>rosids</taxon>
        <taxon>fabids</taxon>
        <taxon>Fabales</taxon>
        <taxon>Fabaceae</taxon>
        <taxon>Papilionoideae</taxon>
        <taxon>50 kb inversion clade</taxon>
        <taxon>dalbergioids sensu lato</taxon>
        <taxon>Dalbergieae</taxon>
        <taxon>Pterocarpus clade</taxon>
        <taxon>Arachis</taxon>
    </lineage>
</organism>
<dbReference type="PANTHER" id="PTHR35732">
    <property type="entry name" value="OS10G0545100 PROTEIN"/>
    <property type="match status" value="1"/>
</dbReference>
<dbReference type="EMBL" id="SDMP01000019">
    <property type="protein sequence ID" value="RYQ92661.1"/>
    <property type="molecule type" value="Genomic_DNA"/>
</dbReference>
<dbReference type="Pfam" id="PF12646">
    <property type="entry name" value="DUF3783"/>
    <property type="match status" value="1"/>
</dbReference>
<dbReference type="InterPro" id="IPR016621">
    <property type="entry name" value="UCP014543"/>
</dbReference>
<dbReference type="STRING" id="3818.A0A444XSE9"/>
<dbReference type="Proteomes" id="UP000289738">
    <property type="component" value="Chromosome B09"/>
</dbReference>
<sequence>MMVSAAGTATPTTFSPNCFLRSHHHHHHHHHHHVSYSSFFNFNCVVLPPSSNPNYILRASSSEGLPVEIVEDSKFVPLNAEDPRYGPPALLLLGFDEDEALKIQQLLKELDGEFLKIIYCTEDMITRSLWEAMHTTQNSLEGVKIAKSLPRICFLSGLTGEEMMMFIDAFPETGLKSTAFAALVPNSANKPLQELIDEIMGDHEMLVGVCFFHHFFLILNVPYGYGRPHYAM</sequence>
<name>A0A444XSE9_ARAHY</name>
<comment type="caution">
    <text evidence="1">The sequence shown here is derived from an EMBL/GenBank/DDBJ whole genome shotgun (WGS) entry which is preliminary data.</text>
</comment>
<dbReference type="AlphaFoldDB" id="A0A444XSE9"/>
<gene>
    <name evidence="1" type="ORF">Ahy_B09g098873</name>
</gene>
<accession>A0A444XSE9</accession>
<protein>
    <submittedName>
        <fullName evidence="1">Uncharacterized protein</fullName>
    </submittedName>
</protein>
<dbReference type="PANTHER" id="PTHR35732:SF1">
    <property type="entry name" value="OS10G0545100 PROTEIN"/>
    <property type="match status" value="1"/>
</dbReference>
<reference evidence="1 2" key="1">
    <citation type="submission" date="2019-01" db="EMBL/GenBank/DDBJ databases">
        <title>Sequencing of cultivated peanut Arachis hypogaea provides insights into genome evolution and oil improvement.</title>
        <authorList>
            <person name="Chen X."/>
        </authorList>
    </citation>
    <scope>NUCLEOTIDE SEQUENCE [LARGE SCALE GENOMIC DNA]</scope>
    <source>
        <strain evidence="2">cv. Fuhuasheng</strain>
        <tissue evidence="1">Leaves</tissue>
    </source>
</reference>